<gene>
    <name evidence="1" type="ORF">EV216_109118</name>
</gene>
<dbReference type="AlphaFoldDB" id="A0A4R1YW96"/>
<evidence type="ECO:0000313" key="1">
    <source>
        <dbReference type="EMBL" id="TCM85033.1"/>
    </source>
</evidence>
<evidence type="ECO:0000313" key="2">
    <source>
        <dbReference type="Proteomes" id="UP000295277"/>
    </source>
</evidence>
<sequence length="219" mass="23265">MTGFPHSPRLTRAGLVLIEPGSGAVRRIVALQYAAETLSRRLSAQAVEGEGARAHPLRLTGPAVETITFEAELDATDQLEFPDSNAAAVETGLFPALAALESMLHPTVAQLERQGAQRRSGSFEITPVETPLALFVWSRSRVVPVRLAELSITEEFFDPALNPIRARVSLTLRVLSVADLGFDHRGGGLFMAYLQGKEALAARAAAGQLGELGLGGLSA</sequence>
<dbReference type="EMBL" id="SLVM01000009">
    <property type="protein sequence ID" value="TCM85033.1"/>
    <property type="molecule type" value="Genomic_DNA"/>
</dbReference>
<name>A0A4R1YW96_9RHOB</name>
<accession>A0A4R1YW96</accession>
<keyword evidence="2" id="KW-1185">Reference proteome</keyword>
<dbReference type="RefSeq" id="WP_132694532.1">
    <property type="nucleotide sequence ID" value="NZ_SLVM01000009.1"/>
</dbReference>
<dbReference type="OrthoDB" id="661223at2"/>
<comment type="caution">
    <text evidence="1">The sequence shown here is derived from an EMBL/GenBank/DDBJ whole genome shotgun (WGS) entry which is preliminary data.</text>
</comment>
<dbReference type="Proteomes" id="UP000295277">
    <property type="component" value="Unassembled WGS sequence"/>
</dbReference>
<proteinExistence type="predicted"/>
<protein>
    <submittedName>
        <fullName evidence="1">Uncharacterized protein</fullName>
    </submittedName>
</protein>
<organism evidence="1 2">
    <name type="scientific">Rhodovulum steppense</name>
    <dbReference type="NCBI Taxonomy" id="540251"/>
    <lineage>
        <taxon>Bacteria</taxon>
        <taxon>Pseudomonadati</taxon>
        <taxon>Pseudomonadota</taxon>
        <taxon>Alphaproteobacteria</taxon>
        <taxon>Rhodobacterales</taxon>
        <taxon>Paracoccaceae</taxon>
        <taxon>Rhodovulum</taxon>
    </lineage>
</organism>
<reference evidence="1 2" key="1">
    <citation type="submission" date="2019-03" db="EMBL/GenBank/DDBJ databases">
        <title>Genomic Encyclopedia of Type Strains, Phase IV (KMG-IV): sequencing the most valuable type-strain genomes for metagenomic binning, comparative biology and taxonomic classification.</title>
        <authorList>
            <person name="Goeker M."/>
        </authorList>
    </citation>
    <scope>NUCLEOTIDE SEQUENCE [LARGE SCALE GENOMIC DNA]</scope>
    <source>
        <strain evidence="1 2">DSM 21153</strain>
    </source>
</reference>